<evidence type="ECO:0000313" key="3">
    <source>
        <dbReference type="Proteomes" id="UP000283509"/>
    </source>
</evidence>
<evidence type="ECO:0000256" key="1">
    <source>
        <dbReference type="SAM" id="MobiDB-lite"/>
    </source>
</evidence>
<feature type="region of interest" description="Disordered" evidence="1">
    <location>
        <begin position="494"/>
        <end position="545"/>
    </location>
</feature>
<feature type="compositionally biased region" description="Low complexity" evidence="1">
    <location>
        <begin position="252"/>
        <end position="263"/>
    </location>
</feature>
<feature type="compositionally biased region" description="Low complexity" evidence="1">
    <location>
        <begin position="494"/>
        <end position="524"/>
    </location>
</feature>
<accession>A0A423SKG2</accession>
<proteinExistence type="predicted"/>
<protein>
    <submittedName>
        <fullName evidence="2">Uncharacterized protein</fullName>
    </submittedName>
</protein>
<name>A0A423SKG2_PENVA</name>
<comment type="caution">
    <text evidence="2">The sequence shown here is derived from an EMBL/GenBank/DDBJ whole genome shotgun (WGS) entry which is preliminary data.</text>
</comment>
<gene>
    <name evidence="2" type="ORF">C7M84_017355</name>
</gene>
<reference evidence="2 3" key="2">
    <citation type="submission" date="2019-01" db="EMBL/GenBank/DDBJ databases">
        <title>The decoding of complex shrimp genome reveals the adaptation for benthos swimmer, frequently molting mechanism and breeding impact on genome.</title>
        <authorList>
            <person name="Sun Y."/>
            <person name="Gao Y."/>
            <person name="Yu Y."/>
        </authorList>
    </citation>
    <scope>NUCLEOTIDE SEQUENCE [LARGE SCALE GENOMIC DNA]</scope>
    <source>
        <tissue evidence="2">Muscle</tissue>
    </source>
</reference>
<dbReference type="OrthoDB" id="9332038at2759"/>
<dbReference type="Proteomes" id="UP000283509">
    <property type="component" value="Unassembled WGS sequence"/>
</dbReference>
<dbReference type="AlphaFoldDB" id="A0A423SKG2"/>
<dbReference type="EMBL" id="QCYY01003207">
    <property type="protein sequence ID" value="ROT64692.1"/>
    <property type="molecule type" value="Genomic_DNA"/>
</dbReference>
<sequence>MRVVHPVHLVRLWYDREFLFLPTRNTCSDDAPSLSRKYTPISRSDTYILLLHTHSKTFSPAGTDQRPACPVILRRSGRRAPHDSEDWLSAGHGAPHKHSKAPVDILPAHDAAAPKLPAHRGLTTLPNGDVTLRRGLRNPFSTLMKGGTREWRVRSVEDVLEAEGGDYGFLEYYSLRRTSSRDTALTDPRAALSYGTWSHLNSAWARWPDAAPAQFYPGTLGRADKDQRRLCEHRHRAAYHLEEPWRPEDMRTSTPLSSTTSSTHDGPPAPLAHQQSQQDAPQEGPQEGGRREGNRRGVGDLGASQPDLLTSHRAPDDGGQCDVVSPAPLSILPPTTRRAAQSETLPRKIRHNSKDAHAAHTLLARGRRWLHSASLGRADRNTDRGESEIMDYLSPVRAAGGVAPAGVVLDEYVGRAPRLVFRETSHEAPQRPVPPTPEWDTPSLSPPPSSPLRGRHHPVAREELRLQRVLAGVLAAGLGLPALRHARAGPARAVRARARPAAVTGLPRPRTATTRTATASPTTAQPGARRAEAHQGVPQGRRMRRGAGDGVEMPSFLTSACCIFGIHLPLGVLSAKAKFSWQGKRADILEIIAKSVSIRPL</sequence>
<feature type="region of interest" description="Disordered" evidence="1">
    <location>
        <begin position="423"/>
        <end position="455"/>
    </location>
</feature>
<keyword evidence="3" id="KW-1185">Reference proteome</keyword>
<organism evidence="2 3">
    <name type="scientific">Penaeus vannamei</name>
    <name type="common">Whiteleg shrimp</name>
    <name type="synonym">Litopenaeus vannamei</name>
    <dbReference type="NCBI Taxonomy" id="6689"/>
    <lineage>
        <taxon>Eukaryota</taxon>
        <taxon>Metazoa</taxon>
        <taxon>Ecdysozoa</taxon>
        <taxon>Arthropoda</taxon>
        <taxon>Crustacea</taxon>
        <taxon>Multicrustacea</taxon>
        <taxon>Malacostraca</taxon>
        <taxon>Eumalacostraca</taxon>
        <taxon>Eucarida</taxon>
        <taxon>Decapoda</taxon>
        <taxon>Dendrobranchiata</taxon>
        <taxon>Penaeoidea</taxon>
        <taxon>Penaeidae</taxon>
        <taxon>Penaeus</taxon>
    </lineage>
</organism>
<reference evidence="2 3" key="1">
    <citation type="submission" date="2018-04" db="EMBL/GenBank/DDBJ databases">
        <authorList>
            <person name="Zhang X."/>
            <person name="Yuan J."/>
            <person name="Li F."/>
            <person name="Xiang J."/>
        </authorList>
    </citation>
    <scope>NUCLEOTIDE SEQUENCE [LARGE SCALE GENOMIC DNA]</scope>
    <source>
        <tissue evidence="2">Muscle</tissue>
    </source>
</reference>
<feature type="compositionally biased region" description="Basic and acidic residues" evidence="1">
    <location>
        <begin position="242"/>
        <end position="251"/>
    </location>
</feature>
<feature type="region of interest" description="Disordered" evidence="1">
    <location>
        <begin position="242"/>
        <end position="344"/>
    </location>
</feature>
<evidence type="ECO:0000313" key="2">
    <source>
        <dbReference type="EMBL" id="ROT64692.1"/>
    </source>
</evidence>
<feature type="compositionally biased region" description="Basic and acidic residues" evidence="1">
    <location>
        <begin position="288"/>
        <end position="298"/>
    </location>
</feature>